<dbReference type="AlphaFoldDB" id="A0A839SSS0"/>
<comment type="caution">
    <text evidence="1">The sequence shown here is derived from an EMBL/GenBank/DDBJ whole genome shotgun (WGS) entry which is preliminary data.</text>
</comment>
<evidence type="ECO:0000313" key="1">
    <source>
        <dbReference type="EMBL" id="MBB3064834.1"/>
    </source>
</evidence>
<keyword evidence="2" id="KW-1185">Reference proteome</keyword>
<gene>
    <name evidence="1" type="ORF">FHR98_001106</name>
</gene>
<name>A0A839SSS0_9PROT</name>
<proteinExistence type="predicted"/>
<dbReference type="Proteomes" id="UP000581135">
    <property type="component" value="Unassembled WGS sequence"/>
</dbReference>
<reference evidence="1 2" key="1">
    <citation type="submission" date="2020-08" db="EMBL/GenBank/DDBJ databases">
        <title>Genomic Encyclopedia of Type Strains, Phase III (KMG-III): the genomes of soil and plant-associated and newly described type strains.</title>
        <authorList>
            <person name="Whitman W."/>
        </authorList>
    </citation>
    <scope>NUCLEOTIDE SEQUENCE [LARGE SCALE GENOMIC DNA]</scope>
    <source>
        <strain evidence="1 2">CECT 8803</strain>
    </source>
</reference>
<protein>
    <submittedName>
        <fullName evidence="1">Uncharacterized protein</fullName>
    </submittedName>
</protein>
<accession>A0A839SSS0</accession>
<dbReference type="EMBL" id="JACHXA010000002">
    <property type="protein sequence ID" value="MBB3064834.1"/>
    <property type="molecule type" value="Genomic_DNA"/>
</dbReference>
<organism evidence="1 2">
    <name type="scientific">Limibacillus halophilus</name>
    <dbReference type="NCBI Taxonomy" id="1579333"/>
    <lineage>
        <taxon>Bacteria</taxon>
        <taxon>Pseudomonadati</taxon>
        <taxon>Pseudomonadota</taxon>
        <taxon>Alphaproteobacteria</taxon>
        <taxon>Rhodospirillales</taxon>
        <taxon>Rhodovibrionaceae</taxon>
        <taxon>Limibacillus</taxon>
    </lineage>
</organism>
<sequence length="108" mass="11985">MSDTSTGQVESGTVLALEPGGSRVVVHQDQGGEYELIHIHDFFQLGEPERDASGRDVLTFDSSSLMKLKALADAYSFDYEEGLILLCLDLHRYALANPRESYSFLDDL</sequence>
<evidence type="ECO:0000313" key="2">
    <source>
        <dbReference type="Proteomes" id="UP000581135"/>
    </source>
</evidence>
<dbReference type="RefSeq" id="WP_183415629.1">
    <property type="nucleotide sequence ID" value="NZ_JACHXA010000002.1"/>
</dbReference>